<evidence type="ECO:0000256" key="3">
    <source>
        <dbReference type="ARBA" id="ARBA00022729"/>
    </source>
</evidence>
<reference evidence="10 11" key="1">
    <citation type="submission" date="2018-07" db="EMBL/GenBank/DDBJ databases">
        <title>Freshwater and sediment microbial communities from various areas in North America, analyzing microbe dynamics in response to fracking.</title>
        <authorList>
            <person name="Lamendella R."/>
        </authorList>
    </citation>
    <scope>NUCLEOTIDE SEQUENCE [LARGE SCALE GENOMIC DNA]</scope>
    <source>
        <strain evidence="10 11">160A</strain>
    </source>
</reference>
<evidence type="ECO:0000259" key="9">
    <source>
        <dbReference type="Pfam" id="PF14322"/>
    </source>
</evidence>
<gene>
    <name evidence="10" type="ORF">DFO77_11584</name>
</gene>
<evidence type="ECO:0000256" key="2">
    <source>
        <dbReference type="ARBA" id="ARBA00006275"/>
    </source>
</evidence>
<keyword evidence="11" id="KW-1185">Reference proteome</keyword>
<sequence>MNKIKYIVSGMLALSLMLGINSCSDDFLNEELTTAYSTDYYDTQEGLNDLAVALYGNIRYHYAYEWAYGTTNYGTDEFSVGTDLTSEMWNNYDSRLAPYVSGAANKNYPSPSHLWDQMYYGINSANIIINSEEVFTDADLKQKCLGEAHFLRGYNYLRLAMQYGGVVLKLEPTNTVERYFERNSAEETVAQIVSDLQAAYDLLPEEEFRGKGTFTKPLAAHMLAKALLFRCSERNDEWNSTYVDADLDQIITLSDYVITARPLASDYGDIWDWTGVDCEAELLPEILMAAQFNADASTSGRFMNRTFCYPIAQYSNLPLMSRTVAGGLDFQRLRTTEYGCNVFDRVNDSRFWKSFKTKYRVNNAGDNEYGIENGDLGVLYIINNKDDNRFDVSELGEGSFSYVDPNTGKVVPNVFVNYSNGEWTAQNSGNNRFVSLSKYEDGSRTALKAQGNRDGVLARTGETYLIKAEALVRQGNFQQAIEVVNELRARAEFDEGEDRAHHADGSQAANGGLDEPYDAYTNRSSYYESNNIPETTAASDLQIDSYTSLPAVDEAILNEMGITGDYNRMLHFILNERSRELFGEFLRWDDLARTETLIVRAKTFNDEASENVDEHHFLRPIPQSFIDGLTNDDGSELTAEQKSAMQNPGY</sequence>
<dbReference type="SUPFAM" id="SSF48452">
    <property type="entry name" value="TPR-like"/>
    <property type="match status" value="1"/>
</dbReference>
<feature type="region of interest" description="Disordered" evidence="6">
    <location>
        <begin position="495"/>
        <end position="515"/>
    </location>
</feature>
<dbReference type="AlphaFoldDB" id="A0A368UUM4"/>
<comment type="subcellular location">
    <subcellularLocation>
        <location evidence="1">Cell outer membrane</location>
    </subcellularLocation>
</comment>
<evidence type="ECO:0000313" key="10">
    <source>
        <dbReference type="EMBL" id="RCW32539.1"/>
    </source>
</evidence>
<accession>A0A368UUM4</accession>
<dbReference type="Gene3D" id="1.25.40.390">
    <property type="match status" value="1"/>
</dbReference>
<organism evidence="10 11">
    <name type="scientific">Marinilabilia salmonicolor</name>
    <dbReference type="NCBI Taxonomy" id="989"/>
    <lineage>
        <taxon>Bacteria</taxon>
        <taxon>Pseudomonadati</taxon>
        <taxon>Bacteroidota</taxon>
        <taxon>Bacteroidia</taxon>
        <taxon>Marinilabiliales</taxon>
        <taxon>Marinilabiliaceae</taxon>
        <taxon>Marinilabilia</taxon>
    </lineage>
</organism>
<dbReference type="GO" id="GO:0009279">
    <property type="term" value="C:cell outer membrane"/>
    <property type="evidence" value="ECO:0007669"/>
    <property type="project" value="UniProtKB-SubCell"/>
</dbReference>
<dbReference type="Pfam" id="PF07980">
    <property type="entry name" value="SusD_RagB"/>
    <property type="match status" value="1"/>
</dbReference>
<dbReference type="Proteomes" id="UP000252733">
    <property type="component" value="Unassembled WGS sequence"/>
</dbReference>
<feature type="compositionally biased region" description="Basic and acidic residues" evidence="6">
    <location>
        <begin position="495"/>
        <end position="504"/>
    </location>
</feature>
<dbReference type="InterPro" id="IPR011990">
    <property type="entry name" value="TPR-like_helical_dom_sf"/>
</dbReference>
<keyword evidence="3 7" id="KW-0732">Signal</keyword>
<evidence type="ECO:0000256" key="7">
    <source>
        <dbReference type="SAM" id="SignalP"/>
    </source>
</evidence>
<keyword evidence="4" id="KW-0472">Membrane</keyword>
<evidence type="ECO:0000259" key="8">
    <source>
        <dbReference type="Pfam" id="PF07980"/>
    </source>
</evidence>
<dbReference type="RefSeq" id="WP_114437300.1">
    <property type="nucleotide sequence ID" value="NZ_QPIZ01000015.1"/>
</dbReference>
<evidence type="ECO:0000256" key="5">
    <source>
        <dbReference type="ARBA" id="ARBA00023237"/>
    </source>
</evidence>
<dbReference type="Pfam" id="PF14322">
    <property type="entry name" value="SusD-like_3"/>
    <property type="match status" value="1"/>
</dbReference>
<name>A0A368UUM4_9BACT</name>
<keyword evidence="5" id="KW-0998">Cell outer membrane</keyword>
<evidence type="ECO:0000256" key="1">
    <source>
        <dbReference type="ARBA" id="ARBA00004442"/>
    </source>
</evidence>
<evidence type="ECO:0000313" key="11">
    <source>
        <dbReference type="Proteomes" id="UP000252733"/>
    </source>
</evidence>
<evidence type="ECO:0000256" key="4">
    <source>
        <dbReference type="ARBA" id="ARBA00023136"/>
    </source>
</evidence>
<feature type="domain" description="SusD-like N-terminal" evidence="9">
    <location>
        <begin position="26"/>
        <end position="225"/>
    </location>
</feature>
<dbReference type="InterPro" id="IPR012944">
    <property type="entry name" value="SusD_RagB_dom"/>
</dbReference>
<dbReference type="EMBL" id="QPIZ01000015">
    <property type="protein sequence ID" value="RCW32539.1"/>
    <property type="molecule type" value="Genomic_DNA"/>
</dbReference>
<comment type="caution">
    <text evidence="10">The sequence shown here is derived from an EMBL/GenBank/DDBJ whole genome shotgun (WGS) entry which is preliminary data.</text>
</comment>
<feature type="signal peptide" evidence="7">
    <location>
        <begin position="1"/>
        <end position="24"/>
    </location>
</feature>
<comment type="similarity">
    <text evidence="2">Belongs to the SusD family.</text>
</comment>
<feature type="chain" id="PRO_5017051347" evidence="7">
    <location>
        <begin position="25"/>
        <end position="650"/>
    </location>
</feature>
<proteinExistence type="inferred from homology"/>
<feature type="domain" description="RagB/SusD" evidence="8">
    <location>
        <begin position="284"/>
        <end position="627"/>
    </location>
</feature>
<evidence type="ECO:0000256" key="6">
    <source>
        <dbReference type="SAM" id="MobiDB-lite"/>
    </source>
</evidence>
<protein>
    <submittedName>
        <fullName evidence="10">Putative outer membrane starch-binding protein</fullName>
    </submittedName>
</protein>
<dbReference type="InterPro" id="IPR033985">
    <property type="entry name" value="SusD-like_N"/>
</dbReference>